<reference evidence="2" key="1">
    <citation type="journal article" date="2014" name="Int. J. Syst. Evol. Microbiol.">
        <title>Complete genome sequence of Corynebacterium casei LMG S-19264T (=DSM 44701T), isolated from a smear-ripened cheese.</title>
        <authorList>
            <consortium name="US DOE Joint Genome Institute (JGI-PGF)"/>
            <person name="Walter F."/>
            <person name="Albersmeier A."/>
            <person name="Kalinowski J."/>
            <person name="Ruckert C."/>
        </authorList>
    </citation>
    <scope>NUCLEOTIDE SEQUENCE</scope>
    <source>
        <strain evidence="2">VKM B-1513</strain>
    </source>
</reference>
<accession>A0A9W6MMB8</accession>
<dbReference type="Pfam" id="PF06055">
    <property type="entry name" value="ExoD"/>
    <property type="match status" value="1"/>
</dbReference>
<keyword evidence="3" id="KW-1185">Reference proteome</keyword>
<dbReference type="PANTHER" id="PTHR41795">
    <property type="entry name" value="EXOPOLYSACCHARIDE SYNTHESIS PROTEIN"/>
    <property type="match status" value="1"/>
</dbReference>
<evidence type="ECO:0008006" key="4">
    <source>
        <dbReference type="Google" id="ProtNLM"/>
    </source>
</evidence>
<dbReference type="EMBL" id="BSFE01000001">
    <property type="protein sequence ID" value="GLK50818.1"/>
    <property type="molecule type" value="Genomic_DNA"/>
</dbReference>
<feature type="transmembrane region" description="Helical" evidence="1">
    <location>
        <begin position="136"/>
        <end position="158"/>
    </location>
</feature>
<reference evidence="2" key="2">
    <citation type="submission" date="2023-01" db="EMBL/GenBank/DDBJ databases">
        <authorList>
            <person name="Sun Q."/>
            <person name="Evtushenko L."/>
        </authorList>
    </citation>
    <scope>NUCLEOTIDE SEQUENCE</scope>
    <source>
        <strain evidence="2">VKM B-1513</strain>
    </source>
</reference>
<keyword evidence="1" id="KW-1133">Transmembrane helix</keyword>
<comment type="caution">
    <text evidence="2">The sequence shown here is derived from an EMBL/GenBank/DDBJ whole genome shotgun (WGS) entry which is preliminary data.</text>
</comment>
<evidence type="ECO:0000313" key="2">
    <source>
        <dbReference type="EMBL" id="GLK50818.1"/>
    </source>
</evidence>
<feature type="transmembrane region" description="Helical" evidence="1">
    <location>
        <begin position="76"/>
        <end position="93"/>
    </location>
</feature>
<protein>
    <recommendedName>
        <fullName evidence="4">Exopolysaccharide synthesis, ExoD</fullName>
    </recommendedName>
</protein>
<organism evidence="2 3">
    <name type="scientific">Maricaulis virginensis</name>
    <dbReference type="NCBI Taxonomy" id="144022"/>
    <lineage>
        <taxon>Bacteria</taxon>
        <taxon>Pseudomonadati</taxon>
        <taxon>Pseudomonadota</taxon>
        <taxon>Alphaproteobacteria</taxon>
        <taxon>Maricaulales</taxon>
        <taxon>Maricaulaceae</taxon>
        <taxon>Maricaulis</taxon>
    </lineage>
</organism>
<dbReference type="Proteomes" id="UP001143486">
    <property type="component" value="Unassembled WGS sequence"/>
</dbReference>
<proteinExistence type="predicted"/>
<sequence length="210" mass="22435">MTDTEQSGSSGSTADGDADGPQKLEALFNELAAAADGTSITLGEILDALEKRSFGPLLLLPTLVSIMPVIGMLPGVTWAMSGLTLLISLHFLANSRRLWLPQRVRRFEISANAFRRGVEGVRPWLRRVDQVIEPRFHILFDWPWTMGFAALCVAMSLAMFAASIVPGGVVIPALGIIIMAAGLTVRDGLVLVLGAIASASALWAVWLIVG</sequence>
<keyword evidence="1" id="KW-0472">Membrane</keyword>
<dbReference type="AlphaFoldDB" id="A0A9W6MMB8"/>
<evidence type="ECO:0000256" key="1">
    <source>
        <dbReference type="SAM" id="Phobius"/>
    </source>
</evidence>
<dbReference type="RefSeq" id="WP_271185215.1">
    <property type="nucleotide sequence ID" value="NZ_BSFE01000001.1"/>
</dbReference>
<feature type="transmembrane region" description="Helical" evidence="1">
    <location>
        <begin position="190"/>
        <end position="209"/>
    </location>
</feature>
<dbReference type="InterPro" id="IPR010331">
    <property type="entry name" value="ExoD"/>
</dbReference>
<feature type="transmembrane region" description="Helical" evidence="1">
    <location>
        <begin position="164"/>
        <end position="183"/>
    </location>
</feature>
<gene>
    <name evidence="2" type="ORF">GCM10017621_03260</name>
</gene>
<dbReference type="PIRSF" id="PIRSF033239">
    <property type="entry name" value="ExoD"/>
    <property type="match status" value="1"/>
</dbReference>
<name>A0A9W6MMB8_9PROT</name>
<dbReference type="PANTHER" id="PTHR41795:SF1">
    <property type="entry name" value="EXOPOLYSACCHARIDE SYNTHESIS PROTEIN"/>
    <property type="match status" value="1"/>
</dbReference>
<evidence type="ECO:0000313" key="3">
    <source>
        <dbReference type="Proteomes" id="UP001143486"/>
    </source>
</evidence>
<keyword evidence="1" id="KW-0812">Transmembrane</keyword>